<feature type="signal peptide" evidence="1">
    <location>
        <begin position="1"/>
        <end position="25"/>
    </location>
</feature>
<evidence type="ECO:0000313" key="3">
    <source>
        <dbReference type="Proteomes" id="UP001145087"/>
    </source>
</evidence>
<proteinExistence type="predicted"/>
<dbReference type="RefSeq" id="WP_343335302.1">
    <property type="nucleotide sequence ID" value="NZ_JAPOHD010000065.1"/>
</dbReference>
<reference evidence="2" key="1">
    <citation type="submission" date="2022-11" db="EMBL/GenBank/DDBJ databases">
        <title>Marilongibacter aestuarii gen. nov., sp. nov., isolated from tidal flat sediment.</title>
        <authorList>
            <person name="Jiayan W."/>
        </authorList>
    </citation>
    <scope>NUCLEOTIDE SEQUENCE</scope>
    <source>
        <strain evidence="2">Z1-6</strain>
    </source>
</reference>
<evidence type="ECO:0008006" key="4">
    <source>
        <dbReference type="Google" id="ProtNLM"/>
    </source>
</evidence>
<protein>
    <recommendedName>
        <fullName evidence="4">DUF481 domain-containing protein</fullName>
    </recommendedName>
</protein>
<gene>
    <name evidence="2" type="ORF">OU798_21700</name>
</gene>
<keyword evidence="1" id="KW-0732">Signal</keyword>
<organism evidence="2 3">
    <name type="scientific">Draconibacterium aestuarii</name>
    <dbReference type="NCBI Taxonomy" id="2998507"/>
    <lineage>
        <taxon>Bacteria</taxon>
        <taxon>Pseudomonadati</taxon>
        <taxon>Bacteroidota</taxon>
        <taxon>Bacteroidia</taxon>
        <taxon>Marinilabiliales</taxon>
        <taxon>Prolixibacteraceae</taxon>
        <taxon>Draconibacterium</taxon>
    </lineage>
</organism>
<dbReference type="EMBL" id="JAPOHD010000065">
    <property type="protein sequence ID" value="MCY1722977.1"/>
    <property type="molecule type" value="Genomic_DNA"/>
</dbReference>
<comment type="caution">
    <text evidence="2">The sequence shown here is derived from an EMBL/GenBank/DDBJ whole genome shotgun (WGS) entry which is preliminary data.</text>
</comment>
<dbReference type="Proteomes" id="UP001145087">
    <property type="component" value="Unassembled WGS sequence"/>
</dbReference>
<feature type="chain" id="PRO_5040923961" description="DUF481 domain-containing protein" evidence="1">
    <location>
        <begin position="26"/>
        <end position="234"/>
    </location>
</feature>
<keyword evidence="3" id="KW-1185">Reference proteome</keyword>
<sequence length="234" mass="26799">MIKKLPVHVLIVVFLFLTHKSFAQSEDTTKLIPSPSFIETELVPSLFIPDFEPDIFNENLMPASDDAAINRYQFETPKIENTLFGRMTFEQSKTEVTFVNLGSYQHYNNSFIYRPNGKLSLQLGMGLLKQNTVLRAFQVGYQFSFNSSLEYEITDWLSAYIYGQYVAPPFNKTSQLYDPVIRMNPLFFQTETGGGLRAKYKNIRTDIGLKNIYGTQFNSSNPVKSMDTKVIIGF</sequence>
<name>A0A9X3FAP8_9BACT</name>
<evidence type="ECO:0000256" key="1">
    <source>
        <dbReference type="SAM" id="SignalP"/>
    </source>
</evidence>
<dbReference type="AlphaFoldDB" id="A0A9X3FAP8"/>
<accession>A0A9X3FAP8</accession>
<evidence type="ECO:0000313" key="2">
    <source>
        <dbReference type="EMBL" id="MCY1722977.1"/>
    </source>
</evidence>